<sequence length="288" mass="33822">MASVADRLVQQLIKHRQRLTELEREKRSLSEKEKLKAVFEEQYERVREQTQQFRAASATLEERVRAAEEECKQACKRDEEEREKITNELRLSIEEIDKYSVEVTRREVNAQHENKSLKEQLEIYEKYYGTGQDKFNELIEKRDAEYAKIEAKRDAELLRKPHLENELAEEEKLLDEVQKERNELQEKVKIWDTRLAEMQAKLVDAKKTFEGVREELERRVRRVRVLEDESRAMVARAAKSQAERDKEQSKVLDLEQKISLQKEQLKSLLNVAAILEGGGAANDKSPAA</sequence>
<dbReference type="OMA" id="NCQEIDF"/>
<proteinExistence type="predicted"/>
<evidence type="ECO:0000313" key="2">
    <source>
        <dbReference type="EMBL" id="CCC51824.1"/>
    </source>
</evidence>
<protein>
    <submittedName>
        <fullName evidence="2">Uncharacterized protein</fullName>
    </submittedName>
</protein>
<dbReference type="VEuPathDB" id="TriTrypDB:TvY486_1008700"/>
<accession>G0U7G6</accession>
<evidence type="ECO:0000256" key="1">
    <source>
        <dbReference type="SAM" id="Coils"/>
    </source>
</evidence>
<feature type="coiled-coil region" evidence="1">
    <location>
        <begin position="5"/>
        <end position="95"/>
    </location>
</feature>
<dbReference type="SUPFAM" id="SSF57997">
    <property type="entry name" value="Tropomyosin"/>
    <property type="match status" value="1"/>
</dbReference>
<dbReference type="EMBL" id="HE573026">
    <property type="protein sequence ID" value="CCC51824.1"/>
    <property type="molecule type" value="Genomic_DNA"/>
</dbReference>
<organism evidence="2">
    <name type="scientific">Trypanosoma vivax (strain Y486)</name>
    <dbReference type="NCBI Taxonomy" id="1055687"/>
    <lineage>
        <taxon>Eukaryota</taxon>
        <taxon>Discoba</taxon>
        <taxon>Euglenozoa</taxon>
        <taxon>Kinetoplastea</taxon>
        <taxon>Metakinetoplastina</taxon>
        <taxon>Trypanosomatida</taxon>
        <taxon>Trypanosomatidae</taxon>
        <taxon>Trypanosoma</taxon>
        <taxon>Duttonella</taxon>
    </lineage>
</organism>
<feature type="coiled-coil region" evidence="1">
    <location>
        <begin position="160"/>
        <end position="271"/>
    </location>
</feature>
<name>G0U7G6_TRYVY</name>
<gene>
    <name evidence="2" type="ORF">TVY486_1008700</name>
</gene>
<reference evidence="2" key="1">
    <citation type="journal article" date="2012" name="Proc. Natl. Acad. Sci. U.S.A.">
        <title>Antigenic diversity is generated by distinct evolutionary mechanisms in African trypanosome species.</title>
        <authorList>
            <person name="Jackson A.P."/>
            <person name="Berry A."/>
            <person name="Aslett M."/>
            <person name="Allison H.C."/>
            <person name="Burton P."/>
            <person name="Vavrova-Anderson J."/>
            <person name="Brown R."/>
            <person name="Browne H."/>
            <person name="Corton N."/>
            <person name="Hauser H."/>
            <person name="Gamble J."/>
            <person name="Gilderthorp R."/>
            <person name="Marcello L."/>
            <person name="McQuillan J."/>
            <person name="Otto T.D."/>
            <person name="Quail M.A."/>
            <person name="Sanders M.J."/>
            <person name="van Tonder A."/>
            <person name="Ginger M.L."/>
            <person name="Field M.C."/>
            <person name="Barry J.D."/>
            <person name="Hertz-Fowler C."/>
            <person name="Berriman M."/>
        </authorList>
    </citation>
    <scope>NUCLEOTIDE SEQUENCE</scope>
    <source>
        <strain evidence="2">Y486</strain>
    </source>
</reference>
<dbReference type="AlphaFoldDB" id="G0U7G6"/>
<keyword evidence="1" id="KW-0175">Coiled coil</keyword>